<feature type="domain" description="EGF-like" evidence="3">
    <location>
        <begin position="165"/>
        <end position="205"/>
    </location>
</feature>
<dbReference type="EMBL" id="RQTK01000640">
    <property type="protein sequence ID" value="RUS76731.1"/>
    <property type="molecule type" value="Genomic_DNA"/>
</dbReference>
<dbReference type="Proteomes" id="UP000271974">
    <property type="component" value="Unassembled WGS sequence"/>
</dbReference>
<feature type="domain" description="EGF-like" evidence="3">
    <location>
        <begin position="408"/>
        <end position="440"/>
    </location>
</feature>
<feature type="domain" description="EGF-like" evidence="3">
    <location>
        <begin position="314"/>
        <end position="346"/>
    </location>
</feature>
<feature type="domain" description="EGF-like" evidence="3">
    <location>
        <begin position="207"/>
        <end position="253"/>
    </location>
</feature>
<dbReference type="AlphaFoldDB" id="A0A3S1B5R8"/>
<evidence type="ECO:0000256" key="2">
    <source>
        <dbReference type="SAM" id="SignalP"/>
    </source>
</evidence>
<dbReference type="OrthoDB" id="18487at2759"/>
<feature type="domain" description="EGF-like" evidence="3">
    <location>
        <begin position="127"/>
        <end position="157"/>
    </location>
</feature>
<dbReference type="PANTHER" id="PTHR24043">
    <property type="entry name" value="SCAVENGER RECEPTOR CLASS F"/>
    <property type="match status" value="1"/>
</dbReference>
<keyword evidence="2" id="KW-0732">Signal</keyword>
<feature type="signal peptide" evidence="2">
    <location>
        <begin position="1"/>
        <end position="28"/>
    </location>
</feature>
<feature type="domain" description="EGF-like" evidence="3">
    <location>
        <begin position="361"/>
        <end position="393"/>
    </location>
</feature>
<feature type="chain" id="PRO_5018564824" description="EGF-like domain-containing protein" evidence="2">
    <location>
        <begin position="29"/>
        <end position="456"/>
    </location>
</feature>
<reference evidence="4 5" key="1">
    <citation type="submission" date="2019-01" db="EMBL/GenBank/DDBJ databases">
        <title>A draft genome assembly of the solar-powered sea slug Elysia chlorotica.</title>
        <authorList>
            <person name="Cai H."/>
            <person name="Li Q."/>
            <person name="Fang X."/>
            <person name="Li J."/>
            <person name="Curtis N.E."/>
            <person name="Altenburger A."/>
            <person name="Shibata T."/>
            <person name="Feng M."/>
            <person name="Maeda T."/>
            <person name="Schwartz J.A."/>
            <person name="Shigenobu S."/>
            <person name="Lundholm N."/>
            <person name="Nishiyama T."/>
            <person name="Yang H."/>
            <person name="Hasebe M."/>
            <person name="Li S."/>
            <person name="Pierce S.K."/>
            <person name="Wang J."/>
        </authorList>
    </citation>
    <scope>NUCLEOTIDE SEQUENCE [LARGE SCALE GENOMIC DNA]</scope>
    <source>
        <strain evidence="4">EC2010</strain>
        <tissue evidence="4">Whole organism of an adult</tissue>
    </source>
</reference>
<dbReference type="InterPro" id="IPR042635">
    <property type="entry name" value="MEGF10/SREC1/2-like"/>
</dbReference>
<gene>
    <name evidence="4" type="ORF">EGW08_015511</name>
</gene>
<keyword evidence="5" id="KW-1185">Reference proteome</keyword>
<keyword evidence="1" id="KW-0245">EGF-like domain</keyword>
<protein>
    <recommendedName>
        <fullName evidence="3">EGF-like domain-containing protein</fullName>
    </recommendedName>
</protein>
<dbReference type="InterPro" id="IPR000742">
    <property type="entry name" value="EGF"/>
</dbReference>
<dbReference type="SMART" id="SM00181">
    <property type="entry name" value="EGF"/>
    <property type="match status" value="7"/>
</dbReference>
<evidence type="ECO:0000313" key="4">
    <source>
        <dbReference type="EMBL" id="RUS76731.1"/>
    </source>
</evidence>
<proteinExistence type="predicted"/>
<feature type="domain" description="EGF-like" evidence="3">
    <location>
        <begin position="264"/>
        <end position="299"/>
    </location>
</feature>
<evidence type="ECO:0000256" key="1">
    <source>
        <dbReference type="ARBA" id="ARBA00022536"/>
    </source>
</evidence>
<dbReference type="CDD" id="cd22823">
    <property type="entry name" value="Gal_Rha_Lectin"/>
    <property type="match status" value="1"/>
</dbReference>
<comment type="caution">
    <text evidence="4">The sequence shown here is derived from an EMBL/GenBank/DDBJ whole genome shotgun (WGS) entry which is preliminary data.</text>
</comment>
<dbReference type="GO" id="GO:0005044">
    <property type="term" value="F:scavenger receptor activity"/>
    <property type="evidence" value="ECO:0007669"/>
    <property type="project" value="InterPro"/>
</dbReference>
<evidence type="ECO:0000259" key="3">
    <source>
        <dbReference type="SMART" id="SM00181"/>
    </source>
</evidence>
<dbReference type="Gene3D" id="2.170.300.10">
    <property type="entry name" value="Tie2 ligand-binding domain superfamily"/>
    <property type="match status" value="2"/>
</dbReference>
<evidence type="ECO:0000313" key="5">
    <source>
        <dbReference type="Proteomes" id="UP000271974"/>
    </source>
</evidence>
<sequence length="456" mass="49710">MFKTLIKRPPLTVRIFLQFLFDAVICNALQVTVEYSRYMNLACDRPAVLNIQKAIYRSYKPIPCLRGGDNTDIVRHWCQGRSACTVHIMDSVFGGQCLDNHKFLFVDYDCFLGCPLGKWNPPDCDRECSDKCLDRECDPYDGFCFACPAGKRLPECEDTCVRYGLCDGICRHHCNKPQETTECKEPRRVACQDNCLPGYKGPLCRLPCDLGTWGLDCQGTCHSSCLEGIVNCHVTNGTCMKGCIAGFMGSTCETECGAGRFGIDCREHCGKCLNSEVCHSKTGACPHGCQSGYKGEQCKEGCLNNTYGQDCSSNCSENCRGNGTCHHETGDCTDGCIAGFMGEHCDIGCLNYTYGQDCSSNCSKNCRGSGLCHDKTGACTDGCIAGFMGEHCDIDCIDKIYGEDCSSRCSENCAGSGLCHYQTGACNDGCLEGFLGERCVIGLPKNISSFVEELTG</sequence>
<organism evidence="4 5">
    <name type="scientific">Elysia chlorotica</name>
    <name type="common">Eastern emerald elysia</name>
    <name type="synonym">Sea slug</name>
    <dbReference type="NCBI Taxonomy" id="188477"/>
    <lineage>
        <taxon>Eukaryota</taxon>
        <taxon>Metazoa</taxon>
        <taxon>Spiralia</taxon>
        <taxon>Lophotrochozoa</taxon>
        <taxon>Mollusca</taxon>
        <taxon>Gastropoda</taxon>
        <taxon>Heterobranchia</taxon>
        <taxon>Euthyneura</taxon>
        <taxon>Panpulmonata</taxon>
        <taxon>Sacoglossa</taxon>
        <taxon>Placobranchoidea</taxon>
        <taxon>Plakobranchidae</taxon>
        <taxon>Elysia</taxon>
    </lineage>
</organism>
<accession>A0A3S1B5R8</accession>
<name>A0A3S1B5R8_ELYCH</name>
<dbReference type="PANTHER" id="PTHR24043:SF8">
    <property type="entry name" value="EGF-LIKE DOMAIN-CONTAINING PROTEIN"/>
    <property type="match status" value="1"/>
</dbReference>